<feature type="transmembrane region" description="Helical" evidence="1">
    <location>
        <begin position="89"/>
        <end position="109"/>
    </location>
</feature>
<dbReference type="EMBL" id="JBHSPH010000002">
    <property type="protein sequence ID" value="MFC5861765.1"/>
    <property type="molecule type" value="Genomic_DNA"/>
</dbReference>
<sequence length="113" mass="12265">MAFRKSLNLGPLRINASKSGLGYSVGGRGFRIGRDAKGRPYKSFSIPGTGIYNRTYAGGKAKSRGNQYAVSSQRNTAFSGGKRVSSRKLATTIGYFVMAGLIYLLLSWVSRLF</sequence>
<name>A0ABW1ECM8_9BACT</name>
<reference evidence="4" key="1">
    <citation type="journal article" date="2019" name="Int. J. Syst. Evol. Microbiol.">
        <title>The Global Catalogue of Microorganisms (GCM) 10K type strain sequencing project: providing services to taxonomists for standard genome sequencing and annotation.</title>
        <authorList>
            <consortium name="The Broad Institute Genomics Platform"/>
            <consortium name="The Broad Institute Genome Sequencing Center for Infectious Disease"/>
            <person name="Wu L."/>
            <person name="Ma J."/>
        </authorList>
    </citation>
    <scope>NUCLEOTIDE SEQUENCE [LARGE SCALE GENOMIC DNA]</scope>
    <source>
        <strain evidence="4">JCM 4087</strain>
    </source>
</reference>
<feature type="domain" description="DUF4236" evidence="2">
    <location>
        <begin position="2"/>
        <end position="54"/>
    </location>
</feature>
<evidence type="ECO:0000313" key="4">
    <source>
        <dbReference type="Proteomes" id="UP001596091"/>
    </source>
</evidence>
<keyword evidence="4" id="KW-1185">Reference proteome</keyword>
<gene>
    <name evidence="3" type="ORF">ACFPT7_05635</name>
</gene>
<evidence type="ECO:0000256" key="1">
    <source>
        <dbReference type="SAM" id="Phobius"/>
    </source>
</evidence>
<evidence type="ECO:0000259" key="2">
    <source>
        <dbReference type="Pfam" id="PF14020"/>
    </source>
</evidence>
<dbReference type="InterPro" id="IPR025330">
    <property type="entry name" value="DUF4236"/>
</dbReference>
<protein>
    <submittedName>
        <fullName evidence="3">DUF4236 domain-containing protein</fullName>
    </submittedName>
</protein>
<proteinExistence type="predicted"/>
<dbReference type="Proteomes" id="UP001596091">
    <property type="component" value="Unassembled WGS sequence"/>
</dbReference>
<comment type="caution">
    <text evidence="3">The sequence shown here is derived from an EMBL/GenBank/DDBJ whole genome shotgun (WGS) entry which is preliminary data.</text>
</comment>
<dbReference type="RefSeq" id="WP_377819210.1">
    <property type="nucleotide sequence ID" value="NZ_JAGSYH010000004.1"/>
</dbReference>
<keyword evidence="1" id="KW-1133">Transmembrane helix</keyword>
<keyword evidence="1" id="KW-0472">Membrane</keyword>
<accession>A0ABW1ECM8</accession>
<organism evidence="3 4">
    <name type="scientific">Acidicapsa dinghuensis</name>
    <dbReference type="NCBI Taxonomy" id="2218256"/>
    <lineage>
        <taxon>Bacteria</taxon>
        <taxon>Pseudomonadati</taxon>
        <taxon>Acidobacteriota</taxon>
        <taxon>Terriglobia</taxon>
        <taxon>Terriglobales</taxon>
        <taxon>Acidobacteriaceae</taxon>
        <taxon>Acidicapsa</taxon>
    </lineage>
</organism>
<dbReference type="Pfam" id="PF14020">
    <property type="entry name" value="DUF4236"/>
    <property type="match status" value="1"/>
</dbReference>
<evidence type="ECO:0000313" key="3">
    <source>
        <dbReference type="EMBL" id="MFC5861765.1"/>
    </source>
</evidence>
<keyword evidence="1" id="KW-0812">Transmembrane</keyword>